<name>A0A2R8BKL6_9RHOB</name>
<organism evidence="1 2">
    <name type="scientific">Albidovulum aquaemixtae</name>
    <dbReference type="NCBI Taxonomy" id="1542388"/>
    <lineage>
        <taxon>Bacteria</taxon>
        <taxon>Pseudomonadati</taxon>
        <taxon>Pseudomonadota</taxon>
        <taxon>Alphaproteobacteria</taxon>
        <taxon>Rhodobacterales</taxon>
        <taxon>Paracoccaceae</taxon>
        <taxon>Albidovulum</taxon>
    </lineage>
</organism>
<evidence type="ECO:0008006" key="3">
    <source>
        <dbReference type="Google" id="ProtNLM"/>
    </source>
</evidence>
<gene>
    <name evidence="1" type="ORF">DEA8626_02966</name>
</gene>
<dbReference type="Pfam" id="PF11000">
    <property type="entry name" value="DUF2840"/>
    <property type="match status" value="1"/>
</dbReference>
<evidence type="ECO:0000313" key="2">
    <source>
        <dbReference type="Proteomes" id="UP000244924"/>
    </source>
</evidence>
<dbReference type="AlphaFoldDB" id="A0A2R8BKL6"/>
<protein>
    <recommendedName>
        <fullName evidence="3">Glycosidase</fullName>
    </recommendedName>
</protein>
<accession>A0A2R8BKL6</accession>
<evidence type="ECO:0000313" key="1">
    <source>
        <dbReference type="EMBL" id="SPH23889.1"/>
    </source>
</evidence>
<dbReference type="RefSeq" id="WP_108853956.1">
    <property type="nucleotide sequence ID" value="NZ_OMOQ01000002.1"/>
</dbReference>
<dbReference type="Proteomes" id="UP000244924">
    <property type="component" value="Unassembled WGS sequence"/>
</dbReference>
<proteinExistence type="predicted"/>
<dbReference type="OrthoDB" id="9810432at2"/>
<sequence length="172" mass="19599">MSPIRSEPHEVDAQTIGREGNLTFVDLTWKEGQIEQWVRFGHPVCEERIDHHRRRFGFAPGAVFGVNRWAANAYGTVLSRFDILRTARPGSPMQTLPYLRPGGTLLLSTHGWPKVERVLQAIDAIEALGIDPADASPDYWRHLHNRLATAQPAHPYTRLQHRAWLKRRSLGL</sequence>
<keyword evidence="2" id="KW-1185">Reference proteome</keyword>
<dbReference type="EMBL" id="OMOQ01000002">
    <property type="protein sequence ID" value="SPH23889.1"/>
    <property type="molecule type" value="Genomic_DNA"/>
</dbReference>
<dbReference type="InterPro" id="IPR021263">
    <property type="entry name" value="DUF2840"/>
</dbReference>
<reference evidence="1 2" key="1">
    <citation type="submission" date="2018-03" db="EMBL/GenBank/DDBJ databases">
        <authorList>
            <person name="Keele B.F."/>
        </authorList>
    </citation>
    <scope>NUCLEOTIDE SEQUENCE [LARGE SCALE GENOMIC DNA]</scope>
    <source>
        <strain evidence="1 2">CECT 8626</strain>
    </source>
</reference>